<evidence type="ECO:0000313" key="2">
    <source>
        <dbReference type="Proteomes" id="UP000031938"/>
    </source>
</evidence>
<sequence length="78" mass="9589">MKLIRWTYSGRGRIRAYFDVFPFSTVVLRRIRNFYFVEYVLWEKADPIVHSNDLEVMEKLINDELKVLDEYLTRKTKR</sequence>
<evidence type="ECO:0000313" key="1">
    <source>
        <dbReference type="EMBL" id="KIL45327.1"/>
    </source>
</evidence>
<proteinExistence type="predicted"/>
<comment type="caution">
    <text evidence="1">The sequence shown here is derived from an EMBL/GenBank/DDBJ whole genome shotgun (WGS) entry which is preliminary data.</text>
</comment>
<dbReference type="EMBL" id="JXRP01000018">
    <property type="protein sequence ID" value="KIL45327.1"/>
    <property type="molecule type" value="Genomic_DNA"/>
</dbReference>
<gene>
    <name evidence="1" type="ORF">KP78_28710</name>
</gene>
<dbReference type="STRING" id="889306.KP78_28710"/>
<organism evidence="1 2">
    <name type="scientific">Jeotgalibacillus soli</name>
    <dbReference type="NCBI Taxonomy" id="889306"/>
    <lineage>
        <taxon>Bacteria</taxon>
        <taxon>Bacillati</taxon>
        <taxon>Bacillota</taxon>
        <taxon>Bacilli</taxon>
        <taxon>Bacillales</taxon>
        <taxon>Caryophanaceae</taxon>
        <taxon>Jeotgalibacillus</taxon>
    </lineage>
</organism>
<reference evidence="1 2" key="1">
    <citation type="submission" date="2015-01" db="EMBL/GenBank/DDBJ databases">
        <title>Genome sequencing of Jeotgalibacillus soli.</title>
        <authorList>
            <person name="Goh K.M."/>
            <person name="Chan K.-G."/>
            <person name="Yaakop A.S."/>
            <person name="Ee R."/>
            <person name="Gan H.M."/>
            <person name="Chan C.S."/>
        </authorList>
    </citation>
    <scope>NUCLEOTIDE SEQUENCE [LARGE SCALE GENOMIC DNA]</scope>
    <source>
        <strain evidence="1 2">P9</strain>
    </source>
</reference>
<name>A0A0C2V8P1_9BACL</name>
<dbReference type="AlphaFoldDB" id="A0A0C2V8P1"/>
<protein>
    <submittedName>
        <fullName evidence="1">Uncharacterized protein</fullName>
    </submittedName>
</protein>
<dbReference type="PATRIC" id="fig|889306.3.peg.2885"/>
<dbReference type="Proteomes" id="UP000031938">
    <property type="component" value="Unassembled WGS sequence"/>
</dbReference>
<keyword evidence="2" id="KW-1185">Reference proteome</keyword>
<accession>A0A0C2V8P1</accession>